<accession>A0AAW1VZP9</accession>
<evidence type="ECO:0000313" key="2">
    <source>
        <dbReference type="Proteomes" id="UP001457282"/>
    </source>
</evidence>
<protein>
    <submittedName>
        <fullName evidence="1">Uncharacterized protein</fullName>
    </submittedName>
</protein>
<comment type="caution">
    <text evidence="1">The sequence shown here is derived from an EMBL/GenBank/DDBJ whole genome shotgun (WGS) entry which is preliminary data.</text>
</comment>
<proteinExistence type="predicted"/>
<dbReference type="Gene3D" id="1.10.10.60">
    <property type="entry name" value="Homeodomain-like"/>
    <property type="match status" value="1"/>
</dbReference>
<keyword evidence="2" id="KW-1185">Reference proteome</keyword>
<sequence>MATPRMFEWTLEHHKLFLDTFILLGSDYKKAGVFEVLRAELLTLVGCCCTSFFLVNHFMLLEELQRKSESLFCNSNKVSIKGLYVAPIKLSSSWTLEHHRRVVEAVIQLGGLSNSKVAPKAVLKLMAEEDRRQGLTARMISHHLSGLSLLQKETQRLISSRPSCVQEVDDQISFTSIQVQMH</sequence>
<evidence type="ECO:0000313" key="1">
    <source>
        <dbReference type="EMBL" id="KAK9912903.1"/>
    </source>
</evidence>
<name>A0AAW1VZP9_RUBAR</name>
<reference evidence="1 2" key="1">
    <citation type="journal article" date="2023" name="G3 (Bethesda)">
        <title>A chromosome-length genome assembly and annotation of blackberry (Rubus argutus, cv. 'Hillquist').</title>
        <authorList>
            <person name="Bruna T."/>
            <person name="Aryal R."/>
            <person name="Dudchenko O."/>
            <person name="Sargent D.J."/>
            <person name="Mead D."/>
            <person name="Buti M."/>
            <person name="Cavallini A."/>
            <person name="Hytonen T."/>
            <person name="Andres J."/>
            <person name="Pham M."/>
            <person name="Weisz D."/>
            <person name="Mascagni F."/>
            <person name="Usai G."/>
            <person name="Natali L."/>
            <person name="Bassil N."/>
            <person name="Fernandez G.E."/>
            <person name="Lomsadze A."/>
            <person name="Armour M."/>
            <person name="Olukolu B."/>
            <person name="Poorten T."/>
            <person name="Britton C."/>
            <person name="Davik J."/>
            <person name="Ashrafi H."/>
            <person name="Aiden E.L."/>
            <person name="Borodovsky M."/>
            <person name="Worthington M."/>
        </authorList>
    </citation>
    <scope>NUCLEOTIDE SEQUENCE [LARGE SCALE GENOMIC DNA]</scope>
    <source>
        <strain evidence="1">PI 553951</strain>
    </source>
</reference>
<dbReference type="AlphaFoldDB" id="A0AAW1VZP9"/>
<organism evidence="1 2">
    <name type="scientific">Rubus argutus</name>
    <name type="common">Southern blackberry</name>
    <dbReference type="NCBI Taxonomy" id="59490"/>
    <lineage>
        <taxon>Eukaryota</taxon>
        <taxon>Viridiplantae</taxon>
        <taxon>Streptophyta</taxon>
        <taxon>Embryophyta</taxon>
        <taxon>Tracheophyta</taxon>
        <taxon>Spermatophyta</taxon>
        <taxon>Magnoliopsida</taxon>
        <taxon>eudicotyledons</taxon>
        <taxon>Gunneridae</taxon>
        <taxon>Pentapetalae</taxon>
        <taxon>rosids</taxon>
        <taxon>fabids</taxon>
        <taxon>Rosales</taxon>
        <taxon>Rosaceae</taxon>
        <taxon>Rosoideae</taxon>
        <taxon>Rosoideae incertae sedis</taxon>
        <taxon>Rubus</taxon>
    </lineage>
</organism>
<dbReference type="EMBL" id="JBEDUW010000007">
    <property type="protein sequence ID" value="KAK9912903.1"/>
    <property type="molecule type" value="Genomic_DNA"/>
</dbReference>
<gene>
    <name evidence="1" type="ORF">M0R45_036736</name>
</gene>
<dbReference type="Proteomes" id="UP001457282">
    <property type="component" value="Unassembled WGS sequence"/>
</dbReference>